<feature type="domain" description="Gfo/Idh/MocA-like oxidoreductase N-terminal" evidence="2">
    <location>
        <begin position="2"/>
        <end position="122"/>
    </location>
</feature>
<dbReference type="InterPro" id="IPR050463">
    <property type="entry name" value="Gfo/Idh/MocA_oxidrdct_glycsds"/>
</dbReference>
<evidence type="ECO:0000313" key="4">
    <source>
        <dbReference type="EMBL" id="MCZ0964025.1"/>
    </source>
</evidence>
<dbReference type="Pfam" id="PF01408">
    <property type="entry name" value="GFO_IDH_MocA"/>
    <property type="match status" value="1"/>
</dbReference>
<dbReference type="Gene3D" id="3.30.360.10">
    <property type="entry name" value="Dihydrodipicolinate Reductase, domain 2"/>
    <property type="match status" value="1"/>
</dbReference>
<dbReference type="SUPFAM" id="SSF55347">
    <property type="entry name" value="Glyceraldehyde-3-phosphate dehydrogenase-like, C-terminal domain"/>
    <property type="match status" value="1"/>
</dbReference>
<dbReference type="PANTHER" id="PTHR43818">
    <property type="entry name" value="BCDNA.GH03377"/>
    <property type="match status" value="1"/>
</dbReference>
<proteinExistence type="predicted"/>
<evidence type="ECO:0000259" key="3">
    <source>
        <dbReference type="Pfam" id="PF22725"/>
    </source>
</evidence>
<organism evidence="4 5">
    <name type="scientific">Paracoccus benzoatiresistens</name>
    <dbReference type="NCBI Taxonomy" id="2997341"/>
    <lineage>
        <taxon>Bacteria</taxon>
        <taxon>Pseudomonadati</taxon>
        <taxon>Pseudomonadota</taxon>
        <taxon>Alphaproteobacteria</taxon>
        <taxon>Rhodobacterales</taxon>
        <taxon>Paracoccaceae</taxon>
        <taxon>Paracoccus</taxon>
    </lineage>
</organism>
<dbReference type="InterPro" id="IPR036291">
    <property type="entry name" value="NAD(P)-bd_dom_sf"/>
</dbReference>
<keyword evidence="5" id="KW-1185">Reference proteome</keyword>
<dbReference type="PANTHER" id="PTHR43818:SF11">
    <property type="entry name" value="BCDNA.GH03377"/>
    <property type="match status" value="1"/>
</dbReference>
<dbReference type="RefSeq" id="WP_268944122.1">
    <property type="nucleotide sequence ID" value="NZ_JAPTYD010000063.1"/>
</dbReference>
<sequence>MIRIGVVGCGTYGTQMLKCFAAQQRRGRVQLVGIAEPDADRRARAERDFSVPAFAGIEQMIVTCGLDAVAIATPDHLHAQPIKAALRAGLHVLTQKPLTTDLQTAERLITAFRRVNRILYVDLHKRFDPAHIRLRGDIAAGRLGQLQYGSVQMEDRIEVPSVWLREWVGQSSPSWFLGVNFYDLVTWLTGLQPRRVWASGHRSVLERMGHAGVWDSIRAKVEYESGFSMHFDLGWILPGSFPSIVNQGIRIVGSKGIVEADSQQRGYFAATQDHPSSVEANPFGASEYDHPLFGPVTDGYVFTAMSYFLDVLDAHAAGLCPDRLTEAYPGGASTLVSIRLAEAVDRSLNSGAIEDV</sequence>
<feature type="domain" description="GFO/IDH/MocA-like oxidoreductase" evidence="3">
    <location>
        <begin position="134"/>
        <end position="258"/>
    </location>
</feature>
<reference evidence="4" key="1">
    <citation type="submission" date="2022-12" db="EMBL/GenBank/DDBJ databases">
        <title>Paracoccus sp. EF6 isolated from a lake water.</title>
        <authorList>
            <person name="Liu H."/>
        </authorList>
    </citation>
    <scope>NUCLEOTIDE SEQUENCE</scope>
    <source>
        <strain evidence="4">EF6</strain>
    </source>
</reference>
<dbReference type="InterPro" id="IPR055170">
    <property type="entry name" value="GFO_IDH_MocA-like_dom"/>
</dbReference>
<comment type="caution">
    <text evidence="4">The sequence shown here is derived from an EMBL/GenBank/DDBJ whole genome shotgun (WGS) entry which is preliminary data.</text>
</comment>
<protein>
    <submittedName>
        <fullName evidence="4">Gfo/Idh/MocA family oxidoreductase</fullName>
    </submittedName>
</protein>
<dbReference type="Gene3D" id="3.40.50.720">
    <property type="entry name" value="NAD(P)-binding Rossmann-like Domain"/>
    <property type="match status" value="1"/>
</dbReference>
<keyword evidence="1" id="KW-0560">Oxidoreductase</keyword>
<dbReference type="InterPro" id="IPR000683">
    <property type="entry name" value="Gfo/Idh/MocA-like_OxRdtase_N"/>
</dbReference>
<dbReference type="EMBL" id="JAPTYD010000063">
    <property type="protein sequence ID" value="MCZ0964025.1"/>
    <property type="molecule type" value="Genomic_DNA"/>
</dbReference>
<accession>A0ABT4JBG3</accession>
<gene>
    <name evidence="4" type="ORF">OU682_20750</name>
</gene>
<name>A0ABT4JBG3_9RHOB</name>
<dbReference type="Pfam" id="PF22725">
    <property type="entry name" value="GFO_IDH_MocA_C3"/>
    <property type="match status" value="1"/>
</dbReference>
<evidence type="ECO:0000259" key="2">
    <source>
        <dbReference type="Pfam" id="PF01408"/>
    </source>
</evidence>
<evidence type="ECO:0000256" key="1">
    <source>
        <dbReference type="ARBA" id="ARBA00023002"/>
    </source>
</evidence>
<dbReference type="SUPFAM" id="SSF51735">
    <property type="entry name" value="NAD(P)-binding Rossmann-fold domains"/>
    <property type="match status" value="1"/>
</dbReference>
<evidence type="ECO:0000313" key="5">
    <source>
        <dbReference type="Proteomes" id="UP001149822"/>
    </source>
</evidence>
<dbReference type="Proteomes" id="UP001149822">
    <property type="component" value="Unassembled WGS sequence"/>
</dbReference>